<dbReference type="InterPro" id="IPR009053">
    <property type="entry name" value="Prefoldin"/>
</dbReference>
<reference evidence="3 4" key="1">
    <citation type="submission" date="2024-06" db="EMBL/GenBank/DDBJ databases">
        <title>A chromosome-level genome assembly of beet webworm, Loxostege sticticalis.</title>
        <authorList>
            <person name="Zhang Y."/>
        </authorList>
    </citation>
    <scope>NUCLEOTIDE SEQUENCE [LARGE SCALE GENOMIC DNA]</scope>
    <source>
        <strain evidence="3">AQ028</strain>
        <tissue evidence="3">Male pupae</tissue>
    </source>
</reference>
<dbReference type="Gene3D" id="1.10.287.370">
    <property type="match status" value="1"/>
</dbReference>
<protein>
    <recommendedName>
        <fullName evidence="5">Protein UXT homolog</fullName>
    </recommendedName>
</protein>
<keyword evidence="2" id="KW-0175">Coiled coil</keyword>
<dbReference type="Pfam" id="PF02996">
    <property type="entry name" value="Prefoldin"/>
    <property type="match status" value="1"/>
</dbReference>
<dbReference type="PANTHER" id="PTHR13345:SF9">
    <property type="entry name" value="PROTEIN UXT"/>
    <property type="match status" value="1"/>
</dbReference>
<evidence type="ECO:0000256" key="2">
    <source>
        <dbReference type="SAM" id="Coils"/>
    </source>
</evidence>
<dbReference type="CDD" id="cd23158">
    <property type="entry name" value="Prefoldin_UXT"/>
    <property type="match status" value="1"/>
</dbReference>
<accession>A0ABD0SJ25</accession>
<dbReference type="PRINTS" id="PR01502">
    <property type="entry name" value="UXTPROTEIN"/>
</dbReference>
<dbReference type="Proteomes" id="UP001549921">
    <property type="component" value="Unassembled WGS sequence"/>
</dbReference>
<dbReference type="EMBL" id="JBEDNZ010000020">
    <property type="protein sequence ID" value="KAL0819843.1"/>
    <property type="molecule type" value="Genomic_DNA"/>
</dbReference>
<dbReference type="AlphaFoldDB" id="A0ABD0SJ25"/>
<gene>
    <name evidence="3" type="ORF">ABMA28_007869</name>
</gene>
<proteinExistence type="inferred from homology"/>
<feature type="coiled-coil region" evidence="2">
    <location>
        <begin position="102"/>
        <end position="129"/>
    </location>
</feature>
<comment type="similarity">
    <text evidence="1">Belongs to the UXT family.</text>
</comment>
<dbReference type="InterPro" id="IPR004127">
    <property type="entry name" value="Prefoldin_subunit_alpha"/>
</dbReference>
<feature type="coiled-coil region" evidence="2">
    <location>
        <begin position="18"/>
        <end position="52"/>
    </location>
</feature>
<comment type="caution">
    <text evidence="3">The sequence shown here is derived from an EMBL/GenBank/DDBJ whole genome shotgun (WGS) entry which is preliminary data.</text>
</comment>
<organism evidence="3 4">
    <name type="scientific">Loxostege sticticalis</name>
    <name type="common">Beet webworm moth</name>
    <dbReference type="NCBI Taxonomy" id="481309"/>
    <lineage>
        <taxon>Eukaryota</taxon>
        <taxon>Metazoa</taxon>
        <taxon>Ecdysozoa</taxon>
        <taxon>Arthropoda</taxon>
        <taxon>Hexapoda</taxon>
        <taxon>Insecta</taxon>
        <taxon>Pterygota</taxon>
        <taxon>Neoptera</taxon>
        <taxon>Endopterygota</taxon>
        <taxon>Lepidoptera</taxon>
        <taxon>Glossata</taxon>
        <taxon>Ditrysia</taxon>
        <taxon>Pyraloidea</taxon>
        <taxon>Crambidae</taxon>
        <taxon>Pyraustinae</taxon>
        <taxon>Loxostege</taxon>
    </lineage>
</organism>
<dbReference type="InterPro" id="IPR003994">
    <property type="entry name" value="UXT"/>
</dbReference>
<evidence type="ECO:0000313" key="3">
    <source>
        <dbReference type="EMBL" id="KAL0819843.1"/>
    </source>
</evidence>
<sequence>MAKTNIDDTILKYENFINDVLKEDLRKLELRLQEANAEVADLIQQKHTLKVVTDKSMHPNGFKTQVNLGCNFFMEASVQDTSKLLMNVGLNHYLEFSIEEANKYLDVRIKAFEKKVEELQTKAAETKAHIKLMLFGIGELQDKSLGKKADIT</sequence>
<dbReference type="SUPFAM" id="SSF46579">
    <property type="entry name" value="Prefoldin"/>
    <property type="match status" value="1"/>
</dbReference>
<evidence type="ECO:0008006" key="5">
    <source>
        <dbReference type="Google" id="ProtNLM"/>
    </source>
</evidence>
<dbReference type="PANTHER" id="PTHR13345">
    <property type="entry name" value="MEDIATOR OF RNA POLYMERASE II TRANSCRIPTION SUBUNIT 10"/>
    <property type="match status" value="1"/>
</dbReference>
<evidence type="ECO:0000256" key="1">
    <source>
        <dbReference type="ARBA" id="ARBA00007666"/>
    </source>
</evidence>
<dbReference type="NCBIfam" id="TIGR00293">
    <property type="entry name" value="prefoldin subunit alpha"/>
    <property type="match status" value="1"/>
</dbReference>
<evidence type="ECO:0000313" key="4">
    <source>
        <dbReference type="Proteomes" id="UP001549921"/>
    </source>
</evidence>
<name>A0ABD0SJ25_LOXSC</name>